<keyword evidence="4" id="KW-0808">Transferase</keyword>
<keyword evidence="6 10" id="KW-0863">Zinc-finger</keyword>
<dbReference type="Gene3D" id="3.30.390.130">
    <property type="match status" value="2"/>
</dbReference>
<feature type="domain" description="Macro" evidence="13">
    <location>
        <begin position="299"/>
        <end position="465"/>
    </location>
</feature>
<protein>
    <submittedName>
        <fullName evidence="14">DTX3L-like protein</fullName>
    </submittedName>
</protein>
<keyword evidence="7" id="KW-0862">Zinc</keyword>
<dbReference type="Pfam" id="PF13920">
    <property type="entry name" value="zf-C3HC4_3"/>
    <property type="match status" value="1"/>
</dbReference>
<dbReference type="InterPro" id="IPR013083">
    <property type="entry name" value="Znf_RING/FYVE/PHD"/>
</dbReference>
<dbReference type="InterPro" id="IPR043472">
    <property type="entry name" value="Macro_dom-like"/>
</dbReference>
<dbReference type="InterPro" id="IPR002589">
    <property type="entry name" value="Macro_dom"/>
</dbReference>
<dbReference type="Gene3D" id="3.40.220.10">
    <property type="entry name" value="Leucine Aminopeptidase, subunit E, domain 1"/>
    <property type="match status" value="2"/>
</dbReference>
<dbReference type="PROSITE" id="PS00518">
    <property type="entry name" value="ZF_RING_1"/>
    <property type="match status" value="1"/>
</dbReference>
<feature type="domain" description="Macro" evidence="13">
    <location>
        <begin position="459"/>
        <end position="647"/>
    </location>
</feature>
<keyword evidence="5" id="KW-0479">Metal-binding</keyword>
<dbReference type="InterPro" id="IPR052056">
    <property type="entry name" value="Mono-ARTD/PARP"/>
</dbReference>
<dbReference type="SUPFAM" id="SSF52949">
    <property type="entry name" value="Macro domain-like"/>
    <property type="match status" value="2"/>
</dbReference>
<evidence type="ECO:0000256" key="5">
    <source>
        <dbReference type="ARBA" id="ARBA00022723"/>
    </source>
</evidence>
<dbReference type="Proteomes" id="UP001164746">
    <property type="component" value="Chromosome 9"/>
</dbReference>
<evidence type="ECO:0000256" key="9">
    <source>
        <dbReference type="ARBA" id="ARBA00023242"/>
    </source>
</evidence>
<reference evidence="14" key="1">
    <citation type="submission" date="2022-11" db="EMBL/GenBank/DDBJ databases">
        <title>Centuries of genome instability and evolution in soft-shell clam transmissible cancer (bioRxiv).</title>
        <authorList>
            <person name="Hart S.F.M."/>
            <person name="Yonemitsu M.A."/>
            <person name="Giersch R.M."/>
            <person name="Beal B.F."/>
            <person name="Arriagada G."/>
            <person name="Davis B.W."/>
            <person name="Ostrander E.A."/>
            <person name="Goff S.P."/>
            <person name="Metzger M.J."/>
        </authorList>
    </citation>
    <scope>NUCLEOTIDE SEQUENCE</scope>
    <source>
        <strain evidence="14">MELC-2E11</strain>
        <tissue evidence="14">Siphon/mantle</tissue>
    </source>
</reference>
<evidence type="ECO:0000256" key="4">
    <source>
        <dbReference type="ARBA" id="ARBA00022679"/>
    </source>
</evidence>
<evidence type="ECO:0000256" key="3">
    <source>
        <dbReference type="ARBA" id="ARBA00022676"/>
    </source>
</evidence>
<dbReference type="SUPFAM" id="SSF57850">
    <property type="entry name" value="RING/U-box"/>
    <property type="match status" value="1"/>
</dbReference>
<feature type="non-terminal residue" evidence="14">
    <location>
        <position position="1"/>
    </location>
</feature>
<comment type="similarity">
    <text evidence="2">Belongs to the Deltex family.</text>
</comment>
<dbReference type="Gene3D" id="3.30.40.10">
    <property type="entry name" value="Zinc/RING finger domain, C3HC4 (zinc finger)"/>
    <property type="match status" value="1"/>
</dbReference>
<accession>A0ABY7F0L4</accession>
<evidence type="ECO:0000259" key="13">
    <source>
        <dbReference type="PROSITE" id="PS51154"/>
    </source>
</evidence>
<dbReference type="InterPro" id="IPR017907">
    <property type="entry name" value="Znf_RING_CS"/>
</dbReference>
<dbReference type="CDD" id="cd02907">
    <property type="entry name" value="Macro_Af1521_BAL-like"/>
    <property type="match status" value="1"/>
</dbReference>
<evidence type="ECO:0000256" key="11">
    <source>
        <dbReference type="SAM" id="MobiDB-lite"/>
    </source>
</evidence>
<keyword evidence="9" id="KW-0539">Nucleus</keyword>
<feature type="compositionally biased region" description="Basic and acidic residues" evidence="11">
    <location>
        <begin position="246"/>
        <end position="272"/>
    </location>
</feature>
<dbReference type="SMART" id="SM00506">
    <property type="entry name" value="A1pp"/>
    <property type="match status" value="2"/>
</dbReference>
<feature type="domain" description="RING-type" evidence="12">
    <location>
        <begin position="977"/>
        <end position="1015"/>
    </location>
</feature>
<evidence type="ECO:0000256" key="7">
    <source>
        <dbReference type="ARBA" id="ARBA00022833"/>
    </source>
</evidence>
<evidence type="ECO:0000256" key="1">
    <source>
        <dbReference type="ARBA" id="ARBA00004123"/>
    </source>
</evidence>
<feature type="region of interest" description="Disordered" evidence="11">
    <location>
        <begin position="196"/>
        <end position="301"/>
    </location>
</feature>
<evidence type="ECO:0000313" key="14">
    <source>
        <dbReference type="EMBL" id="WAR14436.1"/>
    </source>
</evidence>
<keyword evidence="3" id="KW-0328">Glycosyltransferase</keyword>
<dbReference type="Pfam" id="PF01661">
    <property type="entry name" value="Macro"/>
    <property type="match status" value="2"/>
</dbReference>
<comment type="subcellular location">
    <subcellularLocation>
        <location evidence="1">Nucleus</location>
    </subcellularLocation>
</comment>
<dbReference type="PROSITE" id="PS50089">
    <property type="entry name" value="ZF_RING_2"/>
    <property type="match status" value="2"/>
</dbReference>
<name>A0ABY7F0L4_MYAAR</name>
<dbReference type="InterPro" id="IPR039399">
    <property type="entry name" value="Deltex_C_sf"/>
</dbReference>
<dbReference type="InterPro" id="IPR001841">
    <property type="entry name" value="Znf_RING"/>
</dbReference>
<evidence type="ECO:0000256" key="10">
    <source>
        <dbReference type="PROSITE-ProRule" id="PRU00175"/>
    </source>
</evidence>
<evidence type="ECO:0000259" key="12">
    <source>
        <dbReference type="PROSITE" id="PS50089"/>
    </source>
</evidence>
<keyword evidence="8" id="KW-0520">NAD</keyword>
<dbReference type="PROSITE" id="PS51154">
    <property type="entry name" value="MACRO"/>
    <property type="match status" value="2"/>
</dbReference>
<dbReference type="PANTHER" id="PTHR14453:SF67">
    <property type="entry name" value="POLY [ADP-RIBOSE] POLYMERASE"/>
    <property type="match status" value="1"/>
</dbReference>
<evidence type="ECO:0000313" key="15">
    <source>
        <dbReference type="Proteomes" id="UP001164746"/>
    </source>
</evidence>
<dbReference type="InterPro" id="IPR039396">
    <property type="entry name" value="Deltex_C"/>
</dbReference>
<feature type="domain" description="RING-type" evidence="12">
    <location>
        <begin position="924"/>
        <end position="961"/>
    </location>
</feature>
<dbReference type="PANTHER" id="PTHR14453">
    <property type="entry name" value="PARP/ZINC FINGER CCCH TYPE DOMAIN CONTAINING PROTEIN"/>
    <property type="match status" value="1"/>
</dbReference>
<dbReference type="EMBL" id="CP111020">
    <property type="protein sequence ID" value="WAR14436.1"/>
    <property type="molecule type" value="Genomic_DNA"/>
</dbReference>
<organism evidence="14 15">
    <name type="scientific">Mya arenaria</name>
    <name type="common">Soft-shell clam</name>
    <dbReference type="NCBI Taxonomy" id="6604"/>
    <lineage>
        <taxon>Eukaryota</taxon>
        <taxon>Metazoa</taxon>
        <taxon>Spiralia</taxon>
        <taxon>Lophotrochozoa</taxon>
        <taxon>Mollusca</taxon>
        <taxon>Bivalvia</taxon>
        <taxon>Autobranchia</taxon>
        <taxon>Heteroconchia</taxon>
        <taxon>Euheterodonta</taxon>
        <taxon>Imparidentia</taxon>
        <taxon>Neoheterodontei</taxon>
        <taxon>Myida</taxon>
        <taxon>Myoidea</taxon>
        <taxon>Myidae</taxon>
        <taxon>Mya</taxon>
    </lineage>
</organism>
<sequence>MNTKRVASNIVKKLKSRPDGINPIIDKLKGEFHLDANYDGQALTIGAQHTDILDLAVLYLQYATKEIHKDVSVTLGKDGYVIWQFRGKTAHIGRCLFRKEIDEMAKGDDEVQAEMFTEDIEIKCIHDQYKRVKEKVQRVISQIKDCKKIVVKVGKRDERLAKKFCNNCQNDTFCALYDESITFWGRTKKQCNEGKAMWEKNPSGSKNQTEKETKPPTSLPGAGATPRAETSSPLIPSAPPEDEVADAGKSEHTDQKGKKDSVNGKEVKDENKTPATIPQGADASQVTSRLPGKTTGSGDKSQYTFKVGNLRVIVYKLSITETKDIDGITNAANERMMHGGGVAYYISKAAGKKMDDECKKYIDKHGLLKVTENYVSGPGDIKCKGIIHAVGPRWWDYKDHYDDCAKDLHMTIVNILEATKKRQWTSVALPAISSATIPQGADASQVTSRLPGKTTGSGDKSQYTFKVGNLRVIVYKLSITETKDIDGITNAANERMMHGGGVAYYISKAAGKKMDDECKKYIDKHGLLKVTENYVSGPGDIKCKGIIHAVGPQWWDYKDHYDDCAKDLHMTIVNILEATKKRQWTSVALPAISSGLFGVPKELCAEMYITGFAAFAMRDTGSVKDVHFLDLNEDILNMVKEAHAKWVNEPTALDFKNAWKYHDTAGTKTMRKAKESTPDITFVKETLTKQKKRKFEYLVAGGIQVYLYTGSVTDMEAKYDAITCPCNGRLASVIAKKVGADYNKQTAKYGSQYDFSKQSLASLEGMTTSLFEYANEKVKSSVLALSMLVPEQAATDDRFLVAVIDNFIKVMLTCAKMAKKLNIKELHILDVNENRVNIIKVAIKGFTNPQHDKANSSEAYGKTIGDDFGSSSYKSGPPQASMYPDLKNGWIPHNPSKEKNVVHQTGNKETSLKKFTDKSSTCICEICSDSKRTGSKKFDNCRHMICDICAIAMKSGCTKCKSSSKGSRTNSPVGMKCAVCFDSFQSLVSLPCGHEYCNSCVAKLSKLTPRCPECQKPFGIITGNQPDGKMLYREIKESLQGFEECGTIEIFYEIFSGKQNRVFKLLKKAFDRRLIFTVGDSRTTGKEGVVTWNDIHHKTRPSGGPE</sequence>
<dbReference type="SMART" id="SM00184">
    <property type="entry name" value="RING"/>
    <property type="match status" value="2"/>
</dbReference>
<dbReference type="Pfam" id="PF18102">
    <property type="entry name" value="DTC"/>
    <property type="match status" value="1"/>
</dbReference>
<feature type="compositionally biased region" description="Polar residues" evidence="11">
    <location>
        <begin position="282"/>
        <end position="301"/>
    </location>
</feature>
<evidence type="ECO:0000256" key="2">
    <source>
        <dbReference type="ARBA" id="ARBA00009413"/>
    </source>
</evidence>
<proteinExistence type="inferred from homology"/>
<gene>
    <name evidence="14" type="ORF">MAR_004541</name>
</gene>
<evidence type="ECO:0000256" key="6">
    <source>
        <dbReference type="ARBA" id="ARBA00022771"/>
    </source>
</evidence>
<keyword evidence="15" id="KW-1185">Reference proteome</keyword>
<evidence type="ECO:0000256" key="8">
    <source>
        <dbReference type="ARBA" id="ARBA00023027"/>
    </source>
</evidence>